<dbReference type="PANTHER" id="PTHR14948:SF44">
    <property type="entry name" value="PROLINE-RICH TRANSMEMBRANE PROTEIN 1-LIKE"/>
    <property type="match status" value="1"/>
</dbReference>
<reference evidence="7" key="1">
    <citation type="journal article" date="2023" name="DNA Res.">
        <title>Chromosome-level genome assembly of Phrynocephalus forsythii using third-generation DNA sequencing and Hi-C analysis.</title>
        <authorList>
            <person name="Qi Y."/>
            <person name="Zhao W."/>
            <person name="Zhao Y."/>
            <person name="Niu C."/>
            <person name="Cao S."/>
            <person name="Zhang Y."/>
        </authorList>
    </citation>
    <scope>NUCLEOTIDE SEQUENCE</scope>
    <source>
        <tissue evidence="7">Muscle</tissue>
    </source>
</reference>
<accession>A0A9Q1AQU9</accession>
<dbReference type="Proteomes" id="UP001142489">
    <property type="component" value="Unassembled WGS sequence"/>
</dbReference>
<keyword evidence="8" id="KW-1185">Reference proteome</keyword>
<name>A0A9Q1AQU9_9SAUR</name>
<keyword evidence="4 6" id="KW-1133">Transmembrane helix</keyword>
<dbReference type="InterPro" id="IPR007593">
    <property type="entry name" value="CD225/Dispanin_fam"/>
</dbReference>
<evidence type="ECO:0000313" key="7">
    <source>
        <dbReference type="EMBL" id="KAJ7305015.1"/>
    </source>
</evidence>
<evidence type="ECO:0000256" key="5">
    <source>
        <dbReference type="ARBA" id="ARBA00023136"/>
    </source>
</evidence>
<dbReference type="EMBL" id="JAPFRF010000022">
    <property type="protein sequence ID" value="KAJ7305015.1"/>
    <property type="molecule type" value="Genomic_DNA"/>
</dbReference>
<feature type="transmembrane region" description="Helical" evidence="6">
    <location>
        <begin position="61"/>
        <end position="81"/>
    </location>
</feature>
<dbReference type="GO" id="GO:0016020">
    <property type="term" value="C:membrane"/>
    <property type="evidence" value="ECO:0007669"/>
    <property type="project" value="UniProtKB-SubCell"/>
</dbReference>
<proteinExistence type="inferred from homology"/>
<dbReference type="OrthoDB" id="6083617at2759"/>
<comment type="similarity">
    <text evidence="2">Belongs to the CD225/Dispanin family.</text>
</comment>
<evidence type="ECO:0000256" key="6">
    <source>
        <dbReference type="SAM" id="Phobius"/>
    </source>
</evidence>
<gene>
    <name evidence="7" type="ORF">JRQ81_010779</name>
</gene>
<feature type="transmembrane region" description="Helical" evidence="6">
    <location>
        <begin position="12"/>
        <end position="33"/>
    </location>
</feature>
<protein>
    <submittedName>
        <fullName evidence="7">Uncharacterized protein</fullName>
    </submittedName>
</protein>
<evidence type="ECO:0000256" key="1">
    <source>
        <dbReference type="ARBA" id="ARBA00004370"/>
    </source>
</evidence>
<dbReference type="Pfam" id="PF04505">
    <property type="entry name" value="CD225"/>
    <property type="match status" value="1"/>
</dbReference>
<keyword evidence="3 6" id="KW-0812">Transmembrane</keyword>
<dbReference type="PANTHER" id="PTHR14948">
    <property type="entry name" value="NG5"/>
    <property type="match status" value="1"/>
</dbReference>
<evidence type="ECO:0000256" key="3">
    <source>
        <dbReference type="ARBA" id="ARBA00022692"/>
    </source>
</evidence>
<dbReference type="InterPro" id="IPR051423">
    <property type="entry name" value="CD225/Dispanin"/>
</dbReference>
<evidence type="ECO:0000313" key="8">
    <source>
        <dbReference type="Proteomes" id="UP001142489"/>
    </source>
</evidence>
<keyword evidence="5 6" id="KW-0472">Membrane</keyword>
<comment type="caution">
    <text evidence="7">The sequence shown here is derived from an EMBL/GenBank/DDBJ whole genome shotgun (WGS) entry which is preliminary data.</text>
</comment>
<evidence type="ECO:0000256" key="2">
    <source>
        <dbReference type="ARBA" id="ARBA00006843"/>
    </source>
</evidence>
<dbReference type="AlphaFoldDB" id="A0A9Q1AQU9"/>
<evidence type="ECO:0000256" key="4">
    <source>
        <dbReference type="ARBA" id="ARBA00022989"/>
    </source>
</evidence>
<organism evidence="7 8">
    <name type="scientific">Phrynocephalus forsythii</name>
    <dbReference type="NCBI Taxonomy" id="171643"/>
    <lineage>
        <taxon>Eukaryota</taxon>
        <taxon>Metazoa</taxon>
        <taxon>Chordata</taxon>
        <taxon>Craniata</taxon>
        <taxon>Vertebrata</taxon>
        <taxon>Euteleostomi</taxon>
        <taxon>Lepidosauria</taxon>
        <taxon>Squamata</taxon>
        <taxon>Bifurcata</taxon>
        <taxon>Unidentata</taxon>
        <taxon>Episquamata</taxon>
        <taxon>Toxicofera</taxon>
        <taxon>Iguania</taxon>
        <taxon>Acrodonta</taxon>
        <taxon>Agamidae</taxon>
        <taxon>Agaminae</taxon>
        <taxon>Phrynocephalus</taxon>
    </lineage>
</organism>
<sequence>MPSSQGDVPSYLGLSIFTMLCCCLPLGIAAVIYSSQVDNANSSGDINKASQASRTARTLNIVGIVLGVIMLIIIAVLYAVVFSQRK</sequence>
<comment type="subcellular location">
    <subcellularLocation>
        <location evidence="1">Membrane</location>
    </subcellularLocation>
</comment>